<keyword evidence="8" id="KW-0386">Hypusine biosynthesis</keyword>
<dbReference type="SUPFAM" id="SSF52467">
    <property type="entry name" value="DHS-like NAD/FAD-binding domain"/>
    <property type="match status" value="1"/>
</dbReference>
<evidence type="ECO:0000256" key="6">
    <source>
        <dbReference type="ARBA" id="ARBA00020607"/>
    </source>
</evidence>
<gene>
    <name evidence="10" type="ORF">mMyoMyo1_010845</name>
</gene>
<evidence type="ECO:0000313" key="10">
    <source>
        <dbReference type="EMBL" id="KAF6273561.1"/>
    </source>
</evidence>
<dbReference type="EC" id="2.5.1.46" evidence="5"/>
<dbReference type="Proteomes" id="UP000527355">
    <property type="component" value="Unassembled WGS sequence"/>
</dbReference>
<comment type="caution">
    <text evidence="10">The sequence shown here is derived from an EMBL/GenBank/DDBJ whole genome shotgun (WGS) entry which is preliminary data.</text>
</comment>
<dbReference type="FunFam" id="3.40.910.10:FF:000010">
    <property type="entry name" value="Deoxyhypusine synthase"/>
    <property type="match status" value="1"/>
</dbReference>
<dbReference type="Pfam" id="PF01916">
    <property type="entry name" value="DS"/>
    <property type="match status" value="1"/>
</dbReference>
<dbReference type="InterPro" id="IPR036982">
    <property type="entry name" value="Deoxyhypusine_synthase_sf"/>
</dbReference>
<evidence type="ECO:0000313" key="11">
    <source>
        <dbReference type="Proteomes" id="UP000527355"/>
    </source>
</evidence>
<evidence type="ECO:0000256" key="9">
    <source>
        <dbReference type="ARBA" id="ARBA00056884"/>
    </source>
</evidence>
<dbReference type="AlphaFoldDB" id="A0A7J7RBP4"/>
<dbReference type="InterPro" id="IPR029035">
    <property type="entry name" value="DHS-like_NAD/FAD-binding_dom"/>
</dbReference>
<comment type="function">
    <text evidence="9">Catalyzes the NAD-dependent oxidative cleavage of spermidine and the subsequent transfer of the butylamine moiety of spermidine to the epsilon-amino group of a critical lysine residue of the eIF-5A precursor protein to form the intermediate deoxyhypusine residue. This is the first step of the post-translational modification of that lysine into an unusual amino acid residue named hypusine. Hypusination is unique to mature eIF-5A factor and is essential for its function.</text>
</comment>
<keyword evidence="7" id="KW-0520">NAD</keyword>
<evidence type="ECO:0000256" key="1">
    <source>
        <dbReference type="ARBA" id="ARBA00000952"/>
    </source>
</evidence>
<comment type="catalytic activity">
    <reaction evidence="1">
        <text>[eIF5A protein]-L-lysine + spermidine = [eIF5A protein]-deoxyhypusine + propane-1,3-diamine</text>
        <dbReference type="Rhea" id="RHEA:33299"/>
        <dbReference type="Rhea" id="RHEA-COMP:10143"/>
        <dbReference type="Rhea" id="RHEA-COMP:10144"/>
        <dbReference type="ChEBI" id="CHEBI:29969"/>
        <dbReference type="ChEBI" id="CHEBI:57484"/>
        <dbReference type="ChEBI" id="CHEBI:57834"/>
        <dbReference type="ChEBI" id="CHEBI:82657"/>
        <dbReference type="EC" id="2.5.1.46"/>
    </reaction>
</comment>
<name>A0A7J7RBP4_MYOMY</name>
<comment type="cofactor">
    <cofactor evidence="2">
        <name>NAD(+)</name>
        <dbReference type="ChEBI" id="CHEBI:57540"/>
    </cofactor>
</comment>
<evidence type="ECO:0000256" key="2">
    <source>
        <dbReference type="ARBA" id="ARBA00001911"/>
    </source>
</evidence>
<evidence type="ECO:0000256" key="4">
    <source>
        <dbReference type="ARBA" id="ARBA00009892"/>
    </source>
</evidence>
<evidence type="ECO:0000256" key="7">
    <source>
        <dbReference type="ARBA" id="ARBA00023027"/>
    </source>
</evidence>
<comment type="similarity">
    <text evidence="4">Belongs to the deoxyhypusine synthase family.</text>
</comment>
<reference evidence="10 11" key="1">
    <citation type="journal article" date="2020" name="Nature">
        <title>Six reference-quality genomes reveal evolution of bat adaptations.</title>
        <authorList>
            <person name="Jebb D."/>
            <person name="Huang Z."/>
            <person name="Pippel M."/>
            <person name="Hughes G.M."/>
            <person name="Lavrichenko K."/>
            <person name="Devanna P."/>
            <person name="Winkler S."/>
            <person name="Jermiin L.S."/>
            <person name="Skirmuntt E.C."/>
            <person name="Katzourakis A."/>
            <person name="Burkitt-Gray L."/>
            <person name="Ray D.A."/>
            <person name="Sullivan K.A.M."/>
            <person name="Roscito J.G."/>
            <person name="Kirilenko B.M."/>
            <person name="Davalos L.M."/>
            <person name="Corthals A.P."/>
            <person name="Power M.L."/>
            <person name="Jones G."/>
            <person name="Ransome R.D."/>
            <person name="Dechmann D.K.N."/>
            <person name="Locatelli A.G."/>
            <person name="Puechmaille S.J."/>
            <person name="Fedrigo O."/>
            <person name="Jarvis E.D."/>
            <person name="Hiller M."/>
            <person name="Vernes S.C."/>
            <person name="Myers E.W."/>
            <person name="Teeling E.C."/>
        </authorList>
    </citation>
    <scope>NUCLEOTIDE SEQUENCE [LARGE SCALE GENOMIC DNA]</scope>
    <source>
        <strain evidence="10">MMyoMyo1</strain>
        <tissue evidence="10">Flight muscle</tissue>
    </source>
</reference>
<dbReference type="Gene3D" id="3.40.910.10">
    <property type="entry name" value="Deoxyhypusine synthase"/>
    <property type="match status" value="1"/>
</dbReference>
<dbReference type="InterPro" id="IPR002773">
    <property type="entry name" value="Deoxyhypusine_synthase"/>
</dbReference>
<dbReference type="PANTHER" id="PTHR11703">
    <property type="entry name" value="DEOXYHYPUSINE SYNTHASE"/>
    <property type="match status" value="1"/>
</dbReference>
<protein>
    <recommendedName>
        <fullName evidence="6">Deoxyhypusine synthase</fullName>
        <ecNumber evidence="5">2.5.1.46</ecNumber>
    </recommendedName>
</protein>
<dbReference type="EMBL" id="JABWUV010000032">
    <property type="protein sequence ID" value="KAF6273561.1"/>
    <property type="molecule type" value="Genomic_DNA"/>
</dbReference>
<comment type="pathway">
    <text evidence="3">Protein modification; eIF5A hypusination.</text>
</comment>
<dbReference type="VEuPathDB" id="HostDB:GeneID_118652664"/>
<sequence>MEGPPEGEAPAAARAAVLQHSSALPSESAQVRGYDFNRGVDYRAMLEAFGTTGFQATNFGRAVHQINAMIEKKLEPLPQDEDQHEDLTQSRRPLTGCTIFLGYTSNLISSGIRGCLGYYGWGRGGGSHQVPGTHIPGRVQPQGEGAT</sequence>
<accession>A0A7J7RBP4</accession>
<dbReference type="PANTHER" id="PTHR11703:SF0">
    <property type="entry name" value="DEOXYHYPUSINE SYNTHASE"/>
    <property type="match status" value="1"/>
</dbReference>
<evidence type="ECO:0000256" key="5">
    <source>
        <dbReference type="ARBA" id="ARBA00012683"/>
    </source>
</evidence>
<proteinExistence type="inferred from homology"/>
<organism evidence="10 11">
    <name type="scientific">Myotis myotis</name>
    <name type="common">Greater mouse-eared bat</name>
    <name type="synonym">Vespertilio myotis</name>
    <dbReference type="NCBI Taxonomy" id="51298"/>
    <lineage>
        <taxon>Eukaryota</taxon>
        <taxon>Metazoa</taxon>
        <taxon>Chordata</taxon>
        <taxon>Craniata</taxon>
        <taxon>Vertebrata</taxon>
        <taxon>Euteleostomi</taxon>
        <taxon>Mammalia</taxon>
        <taxon>Eutheria</taxon>
        <taxon>Laurasiatheria</taxon>
        <taxon>Chiroptera</taxon>
        <taxon>Yangochiroptera</taxon>
        <taxon>Vespertilionidae</taxon>
        <taxon>Myotis</taxon>
    </lineage>
</organism>
<evidence type="ECO:0000256" key="8">
    <source>
        <dbReference type="ARBA" id="ARBA00023256"/>
    </source>
</evidence>
<dbReference type="GO" id="GO:0034038">
    <property type="term" value="F:deoxyhypusine synthase activity"/>
    <property type="evidence" value="ECO:0007669"/>
    <property type="project" value="UniProtKB-EC"/>
</dbReference>
<evidence type="ECO:0000256" key="3">
    <source>
        <dbReference type="ARBA" id="ARBA00005041"/>
    </source>
</evidence>
<dbReference type="GO" id="GO:0005737">
    <property type="term" value="C:cytoplasm"/>
    <property type="evidence" value="ECO:0007669"/>
    <property type="project" value="TreeGrafter"/>
</dbReference>
<keyword evidence="11" id="KW-1185">Reference proteome</keyword>